<evidence type="ECO:0000256" key="1">
    <source>
        <dbReference type="ARBA" id="ARBA00004571"/>
    </source>
</evidence>
<evidence type="ECO:0000256" key="9">
    <source>
        <dbReference type="ARBA" id="ARBA00023065"/>
    </source>
</evidence>
<keyword evidence="4" id="KW-1134">Transmembrane beta strand</keyword>
<feature type="domain" description="Polysaccharide export protein N-terminal" evidence="16">
    <location>
        <begin position="80"/>
        <end position="162"/>
    </location>
</feature>
<evidence type="ECO:0000256" key="13">
    <source>
        <dbReference type="ARBA" id="ARBA00023237"/>
    </source>
</evidence>
<organism evidence="18 19">
    <name type="scientific">Tateyamaria armeniaca</name>
    <dbReference type="NCBI Taxonomy" id="2518930"/>
    <lineage>
        <taxon>Bacteria</taxon>
        <taxon>Pseudomonadati</taxon>
        <taxon>Pseudomonadota</taxon>
        <taxon>Alphaproteobacteria</taxon>
        <taxon>Rhodobacterales</taxon>
        <taxon>Roseobacteraceae</taxon>
        <taxon>Tateyamaria</taxon>
    </lineage>
</organism>
<dbReference type="InterPro" id="IPR054765">
    <property type="entry name" value="SLBB_dom"/>
</dbReference>
<evidence type="ECO:0000256" key="6">
    <source>
        <dbReference type="ARBA" id="ARBA00022692"/>
    </source>
</evidence>
<keyword evidence="13" id="KW-0998">Cell outer membrane</keyword>
<feature type="chain" id="PRO_5045538432" evidence="15">
    <location>
        <begin position="28"/>
        <end position="371"/>
    </location>
</feature>
<accession>A0ABW8UUS6</accession>
<evidence type="ECO:0000256" key="15">
    <source>
        <dbReference type="SAM" id="SignalP"/>
    </source>
</evidence>
<dbReference type="InterPro" id="IPR049712">
    <property type="entry name" value="Poly_export"/>
</dbReference>
<evidence type="ECO:0000256" key="5">
    <source>
        <dbReference type="ARBA" id="ARBA00022597"/>
    </source>
</evidence>
<keyword evidence="19" id="KW-1185">Reference proteome</keyword>
<proteinExistence type="inferred from homology"/>
<sequence>MVRLKLNKLLALYLVLTLSACTLPRGAAIQSEVVRSQGDETATFSVVPVTPANITQLRTWPVTGWAGHYHWFSGTRGPKSNLIRPGDLIDLVIWDNQDSSLLTSLGANNVTLLGLRVSPSGTIFVPYVDEVSVGGATPEGARERIEDQLESVVPDAQVQLTVQAGPDNSVSAVRGFSKPGTYPMPNRDFSILNLISVAGGITDSLENPLVRVIRDNQSYDIRADTLFDRPSANVVLRGGDSVIVEEDDRYFVALGATGSEAVVPFNQEHITAIEALALLGGLNDTRANPKGILVLRDYPQKAVRSDGSGPPKAQVVFTIDLTSAEDIFAARKFQINPNDLVMATESPVGSVRTVFGLIGSAVGVSNALDGN</sequence>
<comment type="similarity">
    <text evidence="2">Belongs to the BexD/CtrA/VexA family.</text>
</comment>
<keyword evidence="3" id="KW-0813">Transport</keyword>
<gene>
    <name evidence="18" type="ORF">ACERZ8_05785</name>
</gene>
<keyword evidence="5" id="KW-0762">Sugar transport</keyword>
<dbReference type="InterPro" id="IPR003715">
    <property type="entry name" value="Poly_export_N"/>
</dbReference>
<keyword evidence="6" id="KW-0812">Transmembrane</keyword>
<keyword evidence="14" id="KW-0449">Lipoprotein</keyword>
<keyword evidence="8" id="KW-0625">Polysaccharide transport</keyword>
<keyword evidence="10" id="KW-0626">Porin</keyword>
<dbReference type="PANTHER" id="PTHR33619:SF3">
    <property type="entry name" value="POLYSACCHARIDE EXPORT PROTEIN GFCE-RELATED"/>
    <property type="match status" value="1"/>
</dbReference>
<evidence type="ECO:0000256" key="2">
    <source>
        <dbReference type="ARBA" id="ARBA00009450"/>
    </source>
</evidence>
<evidence type="ECO:0000313" key="18">
    <source>
        <dbReference type="EMBL" id="MFL4469404.1"/>
    </source>
</evidence>
<comment type="subcellular location">
    <subcellularLocation>
        <location evidence="1">Cell outer membrane</location>
        <topology evidence="1">Multi-pass membrane protein</topology>
    </subcellularLocation>
</comment>
<evidence type="ECO:0000313" key="19">
    <source>
        <dbReference type="Proteomes" id="UP001627408"/>
    </source>
</evidence>
<dbReference type="EMBL" id="JBHDIY010000002">
    <property type="protein sequence ID" value="MFL4469404.1"/>
    <property type="molecule type" value="Genomic_DNA"/>
</dbReference>
<keyword evidence="11" id="KW-0472">Membrane</keyword>
<evidence type="ECO:0000259" key="17">
    <source>
        <dbReference type="Pfam" id="PF22461"/>
    </source>
</evidence>
<comment type="caution">
    <text evidence="18">The sequence shown here is derived from an EMBL/GenBank/DDBJ whole genome shotgun (WGS) entry which is preliminary data.</text>
</comment>
<dbReference type="Gene3D" id="3.10.560.10">
    <property type="entry name" value="Outer membrane lipoprotein wza domain like"/>
    <property type="match status" value="2"/>
</dbReference>
<dbReference type="Pfam" id="PF22461">
    <property type="entry name" value="SLBB_2"/>
    <property type="match status" value="1"/>
</dbReference>
<evidence type="ECO:0000256" key="10">
    <source>
        <dbReference type="ARBA" id="ARBA00023114"/>
    </source>
</evidence>
<keyword evidence="12" id="KW-0564">Palmitate</keyword>
<evidence type="ECO:0000256" key="4">
    <source>
        <dbReference type="ARBA" id="ARBA00022452"/>
    </source>
</evidence>
<evidence type="ECO:0000256" key="12">
    <source>
        <dbReference type="ARBA" id="ARBA00023139"/>
    </source>
</evidence>
<evidence type="ECO:0000256" key="8">
    <source>
        <dbReference type="ARBA" id="ARBA00023047"/>
    </source>
</evidence>
<keyword evidence="7 15" id="KW-0732">Signal</keyword>
<evidence type="ECO:0000256" key="11">
    <source>
        <dbReference type="ARBA" id="ARBA00023136"/>
    </source>
</evidence>
<evidence type="ECO:0000256" key="7">
    <source>
        <dbReference type="ARBA" id="ARBA00022729"/>
    </source>
</evidence>
<dbReference type="PROSITE" id="PS51257">
    <property type="entry name" value="PROKAR_LIPOPROTEIN"/>
    <property type="match status" value="1"/>
</dbReference>
<evidence type="ECO:0000256" key="3">
    <source>
        <dbReference type="ARBA" id="ARBA00022448"/>
    </source>
</evidence>
<evidence type="ECO:0000259" key="16">
    <source>
        <dbReference type="Pfam" id="PF02563"/>
    </source>
</evidence>
<protein>
    <submittedName>
        <fullName evidence="18">Polysaccharide biosynthesis/export family protein</fullName>
    </submittedName>
</protein>
<evidence type="ECO:0000256" key="14">
    <source>
        <dbReference type="ARBA" id="ARBA00023288"/>
    </source>
</evidence>
<feature type="signal peptide" evidence="15">
    <location>
        <begin position="1"/>
        <end position="27"/>
    </location>
</feature>
<dbReference type="Gene3D" id="3.30.1950.10">
    <property type="entry name" value="wza like domain"/>
    <property type="match status" value="1"/>
</dbReference>
<name>A0ABW8UUS6_9RHOB</name>
<dbReference type="Proteomes" id="UP001627408">
    <property type="component" value="Unassembled WGS sequence"/>
</dbReference>
<dbReference type="Pfam" id="PF02563">
    <property type="entry name" value="Poly_export"/>
    <property type="match status" value="1"/>
</dbReference>
<feature type="domain" description="SLBB" evidence="17">
    <location>
        <begin position="177"/>
        <end position="244"/>
    </location>
</feature>
<dbReference type="RefSeq" id="WP_407591234.1">
    <property type="nucleotide sequence ID" value="NZ_JBHDIY010000002.1"/>
</dbReference>
<keyword evidence="9" id="KW-0406">Ion transport</keyword>
<dbReference type="PANTHER" id="PTHR33619">
    <property type="entry name" value="POLYSACCHARIDE EXPORT PROTEIN GFCE-RELATED"/>
    <property type="match status" value="1"/>
</dbReference>
<reference evidence="18 19" key="1">
    <citation type="submission" date="2024-08" db="EMBL/GenBank/DDBJ databases">
        <title>Tateyamaria sp. nov., isolated from marine algae.</title>
        <authorList>
            <person name="Choi B.J."/>
            <person name="Kim J.M."/>
            <person name="Lee J.K."/>
            <person name="Choi D.G."/>
            <person name="Bayburt H."/>
            <person name="Baek J.H."/>
            <person name="Han D.M."/>
            <person name="Jeon C.O."/>
        </authorList>
    </citation>
    <scope>NUCLEOTIDE SEQUENCE [LARGE SCALE GENOMIC DNA]</scope>
    <source>
        <strain evidence="18 19">KMU-156</strain>
    </source>
</reference>